<reference evidence="2" key="1">
    <citation type="journal article" date="2009" name="Rice">
        <title>De Novo Next Generation Sequencing of Plant Genomes.</title>
        <authorList>
            <person name="Rounsley S."/>
            <person name="Marri P.R."/>
            <person name="Yu Y."/>
            <person name="He R."/>
            <person name="Sisneros N."/>
            <person name="Goicoechea J.L."/>
            <person name="Lee S.J."/>
            <person name="Angelova A."/>
            <person name="Kudrna D."/>
            <person name="Luo M."/>
            <person name="Affourtit J."/>
            <person name="Desany B."/>
            <person name="Knight J."/>
            <person name="Niazi F."/>
            <person name="Egholm M."/>
            <person name="Wing R.A."/>
        </authorList>
    </citation>
    <scope>NUCLEOTIDE SEQUENCE [LARGE SCALE GENOMIC DNA]</scope>
    <source>
        <strain evidence="2">cv. IRGC 105608</strain>
    </source>
</reference>
<keyword evidence="1" id="KW-0472">Membrane</keyword>
<keyword evidence="3" id="KW-1185">Reference proteome</keyword>
<evidence type="ECO:0000313" key="2">
    <source>
        <dbReference type="EnsemblPlants" id="OBART02G07680.1"/>
    </source>
</evidence>
<evidence type="ECO:0000256" key="1">
    <source>
        <dbReference type="SAM" id="Phobius"/>
    </source>
</evidence>
<dbReference type="Gramene" id="OBART02G07680.1">
    <property type="protein sequence ID" value="OBART02G07680.1"/>
    <property type="gene ID" value="OBART02G07680"/>
</dbReference>
<accession>A0A0D3F239</accession>
<keyword evidence="1" id="KW-1133">Transmembrane helix</keyword>
<reference evidence="2" key="2">
    <citation type="submission" date="2015-03" db="UniProtKB">
        <authorList>
            <consortium name="EnsemblPlants"/>
        </authorList>
    </citation>
    <scope>IDENTIFICATION</scope>
</reference>
<dbReference type="Proteomes" id="UP000026960">
    <property type="component" value="Chromosome 2"/>
</dbReference>
<name>A0A0D3F239_9ORYZ</name>
<dbReference type="HOGENOM" id="CLU_161650_0_0_1"/>
<dbReference type="EnsemblPlants" id="OBART02G07680.1">
    <property type="protein sequence ID" value="OBART02G07680.1"/>
    <property type="gene ID" value="OBART02G07680"/>
</dbReference>
<keyword evidence="1" id="KW-0812">Transmembrane</keyword>
<dbReference type="AlphaFoldDB" id="A0A0D3F239"/>
<proteinExistence type="predicted"/>
<protein>
    <submittedName>
        <fullName evidence="2">Uncharacterized protein</fullName>
    </submittedName>
</protein>
<feature type="transmembrane region" description="Helical" evidence="1">
    <location>
        <begin position="39"/>
        <end position="58"/>
    </location>
</feature>
<dbReference type="PaxDb" id="65489-OBART02G07680.1"/>
<organism evidence="2">
    <name type="scientific">Oryza barthii</name>
    <dbReference type="NCBI Taxonomy" id="65489"/>
    <lineage>
        <taxon>Eukaryota</taxon>
        <taxon>Viridiplantae</taxon>
        <taxon>Streptophyta</taxon>
        <taxon>Embryophyta</taxon>
        <taxon>Tracheophyta</taxon>
        <taxon>Spermatophyta</taxon>
        <taxon>Magnoliopsida</taxon>
        <taxon>Liliopsida</taxon>
        <taxon>Poales</taxon>
        <taxon>Poaceae</taxon>
        <taxon>BOP clade</taxon>
        <taxon>Oryzoideae</taxon>
        <taxon>Oryzeae</taxon>
        <taxon>Oryzinae</taxon>
        <taxon>Oryza</taxon>
    </lineage>
</organism>
<evidence type="ECO:0000313" key="3">
    <source>
        <dbReference type="Proteomes" id="UP000026960"/>
    </source>
</evidence>
<sequence>MEVGCDGMGENREDRRMGDQRKWIPSLSRKPIASPELQLCRVVLLYILATLFILARAAKARSQWLRARKSQHTYVDSGSDVSKRRRARRATIDGLEDFMMGILMPISTVVVRAMDHL</sequence>